<gene>
    <name evidence="4" type="ORF">VFPBJ_01498</name>
</gene>
<keyword evidence="2 3" id="KW-0040">ANK repeat</keyword>
<dbReference type="Gene3D" id="1.25.40.20">
    <property type="entry name" value="Ankyrin repeat-containing domain"/>
    <property type="match status" value="3"/>
</dbReference>
<evidence type="ECO:0000313" key="4">
    <source>
        <dbReference type="EMBL" id="OAQ87458.1"/>
    </source>
</evidence>
<dbReference type="SUPFAM" id="SSF48403">
    <property type="entry name" value="Ankyrin repeat"/>
    <property type="match status" value="2"/>
</dbReference>
<organism evidence="4 5">
    <name type="scientific">Purpureocillium lilacinum</name>
    <name type="common">Paecilomyces lilacinus</name>
    <dbReference type="NCBI Taxonomy" id="33203"/>
    <lineage>
        <taxon>Eukaryota</taxon>
        <taxon>Fungi</taxon>
        <taxon>Dikarya</taxon>
        <taxon>Ascomycota</taxon>
        <taxon>Pezizomycotina</taxon>
        <taxon>Sordariomycetes</taxon>
        <taxon>Hypocreomycetidae</taxon>
        <taxon>Hypocreales</taxon>
        <taxon>Ophiocordycipitaceae</taxon>
        <taxon>Purpureocillium</taxon>
    </lineage>
</organism>
<dbReference type="PROSITE" id="PS50297">
    <property type="entry name" value="ANK_REP_REGION"/>
    <property type="match status" value="2"/>
</dbReference>
<evidence type="ECO:0000313" key="5">
    <source>
        <dbReference type="Proteomes" id="UP000078240"/>
    </source>
</evidence>
<feature type="repeat" description="ANK" evidence="3">
    <location>
        <begin position="506"/>
        <end position="538"/>
    </location>
</feature>
<dbReference type="Proteomes" id="UP000078240">
    <property type="component" value="Unassembled WGS sequence"/>
</dbReference>
<dbReference type="PANTHER" id="PTHR24126:SF14">
    <property type="entry name" value="ANK_REP_REGION DOMAIN-CONTAINING PROTEIN"/>
    <property type="match status" value="1"/>
</dbReference>
<dbReference type="AlphaFoldDB" id="A0A179HCV4"/>
<dbReference type="EMBL" id="LSBH01000001">
    <property type="protein sequence ID" value="OAQ87458.1"/>
    <property type="molecule type" value="Genomic_DNA"/>
</dbReference>
<dbReference type="Pfam" id="PF00023">
    <property type="entry name" value="Ank"/>
    <property type="match status" value="1"/>
</dbReference>
<dbReference type="InterPro" id="IPR036770">
    <property type="entry name" value="Ankyrin_rpt-contain_sf"/>
</dbReference>
<reference evidence="4 5" key="1">
    <citation type="submission" date="2016-01" db="EMBL/GenBank/DDBJ databases">
        <title>Biosynthesis of antibiotic leucinostatins and their inhibition on Phytophthora in bio-control Purpureocillium lilacinum.</title>
        <authorList>
            <person name="Wang G."/>
            <person name="Liu Z."/>
            <person name="Lin R."/>
            <person name="Li E."/>
            <person name="Mao Z."/>
            <person name="Ling J."/>
            <person name="Yin W."/>
            <person name="Xie B."/>
        </authorList>
    </citation>
    <scope>NUCLEOTIDE SEQUENCE [LARGE SCALE GENOMIC DNA]</scope>
    <source>
        <strain evidence="4">PLBJ-1</strain>
    </source>
</reference>
<accession>A0A179HCV4</accession>
<evidence type="ECO:0000256" key="1">
    <source>
        <dbReference type="ARBA" id="ARBA00022737"/>
    </source>
</evidence>
<sequence>MEANKLRQPRQPVTAAVRELRDEAITLCSKVNNHAKAAKLPPDENTTRSLATELRLFGGTLFSLETLASEIEQDDAASAGMMVGTARQLPCLRRLREPLQSVRLRLKTFTPYDIQQAKDEVVACRATITYVLAKARTCSDFVTLLSVVYHGNELSKEPEDVCEWLQVLNNPFNNRRPREHNLETLFLEARRAEFPQYSHAAKSWPFFARLHWPAVQDHVRDLFVLPRSWNFVQWALEFARTTLPAQFGPSSSDSEAIIHLTDALCDGSISPLHFAAALGLPELCRQLIDNGADVNVAGAFGSPLYSAFLGTEFLAVGSCPKIWADILVQDDHVGARNAAIMALLDRGADANYRFRGPDDQPVPLAVLAFWHSLDVNSYTVFKRFLAAGAELNQTFADVVTQPYLIDHARTNSDVLSILLTSAFDAAFTVEDSAAGDVIASAIVGVMHDCRIDMTPDPESVGKLVHVPDATFADLVVDAVRDDEILYFKRLAMDPRFDPRQPAAQHDGGTIAHLAVGGDQHEMVEALIASGTDFTARDEKGRTPFLLVESTAMLKVFVAHSIPTTDADHRGRTIWHYAAANNDVALLVALCASDPAQKQNMVAVNNKGSSPLDKALRHTDKLQRVHDPTGWAEPHAARYLLELGANLKLPAPYPRILSAVEWGELGLVEKLLEGGESPSATNEIGMNALHHLNFHACTELVALLQKLCAGLPVAVEKPVNPDSLTPKDRERHRRNAGLTPAETIFNNTRLFTDGTFFCTSQHPSCRNELSAEMYKMLLTPTVLAYRDSTDACTWERFCSRVVTQYESYLVPDSTIHDLSFYYTSLVTAVECLKDSGALATYEERTGEAAVLCLARFHDDPEGPRYKWLPSRLQLVRVMLDSFESPLTTEFYGGDEVRELGELVSDLDFDTMWWLELMTRMSKSYRLRQDDAEEEKAE</sequence>
<evidence type="ECO:0000256" key="2">
    <source>
        <dbReference type="ARBA" id="ARBA00023043"/>
    </source>
</evidence>
<evidence type="ECO:0000256" key="3">
    <source>
        <dbReference type="PROSITE-ProRule" id="PRU00023"/>
    </source>
</evidence>
<dbReference type="PANTHER" id="PTHR24126">
    <property type="entry name" value="ANKYRIN REPEAT, PH AND SEC7 DOMAIN CONTAINING PROTEIN SECG-RELATED"/>
    <property type="match status" value="1"/>
</dbReference>
<proteinExistence type="predicted"/>
<dbReference type="PROSITE" id="PS50088">
    <property type="entry name" value="ANK_REPEAT"/>
    <property type="match status" value="2"/>
</dbReference>
<protein>
    <submittedName>
        <fullName evidence="4">Ankyrin</fullName>
    </submittedName>
</protein>
<dbReference type="SMART" id="SM00248">
    <property type="entry name" value="ANK"/>
    <property type="match status" value="6"/>
</dbReference>
<keyword evidence="1" id="KW-0677">Repeat</keyword>
<comment type="caution">
    <text evidence="4">The sequence shown here is derived from an EMBL/GenBank/DDBJ whole genome shotgun (WGS) entry which is preliminary data.</text>
</comment>
<feature type="repeat" description="ANK" evidence="3">
    <location>
        <begin position="267"/>
        <end position="299"/>
    </location>
</feature>
<name>A0A179HCV4_PURLI</name>
<dbReference type="InterPro" id="IPR002110">
    <property type="entry name" value="Ankyrin_rpt"/>
</dbReference>